<protein>
    <recommendedName>
        <fullName evidence="5">Arabinose operon regulatory protein</fullName>
    </recommendedName>
</protein>
<reference evidence="7 8" key="1">
    <citation type="submission" date="2024-07" db="EMBL/GenBank/DDBJ databases">
        <authorList>
            <person name="Hebao G."/>
        </authorList>
    </citation>
    <scope>NUCLEOTIDE SEQUENCE [LARGE SCALE GENOMIC DNA]</scope>
    <source>
        <strain evidence="7 8">ACCC 02193</strain>
    </source>
</reference>
<evidence type="ECO:0000256" key="3">
    <source>
        <dbReference type="ARBA" id="ARBA00023159"/>
    </source>
</evidence>
<dbReference type="Proteomes" id="UP001565243">
    <property type="component" value="Unassembled WGS sequence"/>
</dbReference>
<dbReference type="Gene3D" id="2.60.120.10">
    <property type="entry name" value="Jelly Rolls"/>
    <property type="match status" value="1"/>
</dbReference>
<dbReference type="Pfam" id="PF02311">
    <property type="entry name" value="AraC_binding"/>
    <property type="match status" value="1"/>
</dbReference>
<dbReference type="Pfam" id="PF12833">
    <property type="entry name" value="HTH_18"/>
    <property type="match status" value="1"/>
</dbReference>
<dbReference type="InterPro" id="IPR009057">
    <property type="entry name" value="Homeodomain-like_sf"/>
</dbReference>
<dbReference type="RefSeq" id="WP_253457230.1">
    <property type="nucleotide sequence ID" value="NZ_JBGFFX010000018.1"/>
</dbReference>
<evidence type="ECO:0000313" key="7">
    <source>
        <dbReference type="EMBL" id="MEY8773088.1"/>
    </source>
</evidence>
<dbReference type="InterPro" id="IPR003313">
    <property type="entry name" value="AraC-bd"/>
</dbReference>
<feature type="domain" description="HTH araC/xylS-type" evidence="6">
    <location>
        <begin position="174"/>
        <end position="270"/>
    </location>
</feature>
<evidence type="ECO:0000256" key="5">
    <source>
        <dbReference type="ARBA" id="ARBA00044978"/>
    </source>
</evidence>
<keyword evidence="1" id="KW-0805">Transcription regulation</keyword>
<proteinExistence type="predicted"/>
<evidence type="ECO:0000313" key="8">
    <source>
        <dbReference type="Proteomes" id="UP001565243"/>
    </source>
</evidence>
<keyword evidence="8" id="KW-1185">Reference proteome</keyword>
<comment type="caution">
    <text evidence="7">The sequence shown here is derived from an EMBL/GenBank/DDBJ whole genome shotgun (WGS) entry which is preliminary data.</text>
</comment>
<dbReference type="Gene3D" id="1.10.10.60">
    <property type="entry name" value="Homeodomain-like"/>
    <property type="match status" value="1"/>
</dbReference>
<dbReference type="InterPro" id="IPR018060">
    <property type="entry name" value="HTH_AraC"/>
</dbReference>
<evidence type="ECO:0000256" key="1">
    <source>
        <dbReference type="ARBA" id="ARBA00023015"/>
    </source>
</evidence>
<name>A0ABV4EE62_9GAMM</name>
<evidence type="ECO:0000256" key="4">
    <source>
        <dbReference type="ARBA" id="ARBA00023163"/>
    </source>
</evidence>
<keyword evidence="2" id="KW-0238">DNA-binding</keyword>
<dbReference type="InterPro" id="IPR020449">
    <property type="entry name" value="Tscrpt_reg_AraC-type_HTH"/>
</dbReference>
<dbReference type="PANTHER" id="PTHR43280">
    <property type="entry name" value="ARAC-FAMILY TRANSCRIPTIONAL REGULATOR"/>
    <property type="match status" value="1"/>
</dbReference>
<dbReference type="SUPFAM" id="SSF46689">
    <property type="entry name" value="Homeodomain-like"/>
    <property type="match status" value="2"/>
</dbReference>
<gene>
    <name evidence="7" type="ORF">AB6T85_22045</name>
</gene>
<dbReference type="PROSITE" id="PS01124">
    <property type="entry name" value="HTH_ARAC_FAMILY_2"/>
    <property type="match status" value="1"/>
</dbReference>
<accession>A0ABV4EE62</accession>
<organism evidence="7 8">
    <name type="scientific">Erwinia aeris</name>
    <dbReference type="NCBI Taxonomy" id="3239803"/>
    <lineage>
        <taxon>Bacteria</taxon>
        <taxon>Pseudomonadati</taxon>
        <taxon>Pseudomonadota</taxon>
        <taxon>Gammaproteobacteria</taxon>
        <taxon>Enterobacterales</taxon>
        <taxon>Erwiniaceae</taxon>
        <taxon>Erwinia</taxon>
    </lineage>
</organism>
<evidence type="ECO:0000259" key="6">
    <source>
        <dbReference type="PROSITE" id="PS01124"/>
    </source>
</evidence>
<dbReference type="PRINTS" id="PR00032">
    <property type="entry name" value="HTHARAC"/>
</dbReference>
<dbReference type="PANTHER" id="PTHR43280:SF28">
    <property type="entry name" value="HTH-TYPE TRANSCRIPTIONAL ACTIVATOR RHAS"/>
    <property type="match status" value="1"/>
</dbReference>
<sequence length="270" mass="32073">MTITLPRETHFRHPDEKVIFHFWRPEKSLCQEHRHEYCELFLVEKGSGIHVINEKPYLLTAGTLCYLNRHDYHLFEEMKNIRQVNLLYLAPDRFNVLKNIEHLLIQPGESRVWQINIRVIKQIMARLMAHSATKYENKLLGESHKEAIFLETLHTLNQWRYKTQDFASSDDRISQIIIWLNSHLAEPLDMERLCQTFAISRRTLQRGFVDYTGVSPQQYLTTTRLLQARYHLQYSDMTISEAGKRVGFNEVSYFSRLFRKQFGLSPGQCR</sequence>
<dbReference type="InterPro" id="IPR014710">
    <property type="entry name" value="RmlC-like_jellyroll"/>
</dbReference>
<dbReference type="SUPFAM" id="SSF51182">
    <property type="entry name" value="RmlC-like cupins"/>
    <property type="match status" value="1"/>
</dbReference>
<evidence type="ECO:0000256" key="2">
    <source>
        <dbReference type="ARBA" id="ARBA00023125"/>
    </source>
</evidence>
<keyword evidence="4" id="KW-0804">Transcription</keyword>
<dbReference type="EMBL" id="JBGFFX010000018">
    <property type="protein sequence ID" value="MEY8773088.1"/>
    <property type="molecule type" value="Genomic_DNA"/>
</dbReference>
<keyword evidence="3" id="KW-0010">Activator</keyword>
<dbReference type="SMART" id="SM00342">
    <property type="entry name" value="HTH_ARAC"/>
    <property type="match status" value="1"/>
</dbReference>
<dbReference type="InterPro" id="IPR011051">
    <property type="entry name" value="RmlC_Cupin_sf"/>
</dbReference>